<name>A0AA41QYL5_9MICO</name>
<dbReference type="SMART" id="SM00858">
    <property type="entry name" value="SAF"/>
    <property type="match status" value="1"/>
</dbReference>
<organism evidence="2 3">
    <name type="scientific">Cryobacterium zhongshanensis</name>
    <dbReference type="NCBI Taxonomy" id="2928153"/>
    <lineage>
        <taxon>Bacteria</taxon>
        <taxon>Bacillati</taxon>
        <taxon>Actinomycetota</taxon>
        <taxon>Actinomycetes</taxon>
        <taxon>Micrococcales</taxon>
        <taxon>Microbacteriaceae</taxon>
        <taxon>Cryobacterium</taxon>
    </lineage>
</organism>
<dbReference type="InterPro" id="IPR013974">
    <property type="entry name" value="SAF"/>
</dbReference>
<dbReference type="RefSeq" id="WP_243013388.1">
    <property type="nucleotide sequence ID" value="NZ_JALGAR010000008.1"/>
</dbReference>
<evidence type="ECO:0000313" key="3">
    <source>
        <dbReference type="Proteomes" id="UP001165341"/>
    </source>
</evidence>
<keyword evidence="3" id="KW-1185">Reference proteome</keyword>
<gene>
    <name evidence="2" type="ORF">MQH31_19180</name>
</gene>
<evidence type="ECO:0000313" key="2">
    <source>
        <dbReference type="EMBL" id="MCI4659937.1"/>
    </source>
</evidence>
<dbReference type="EMBL" id="JALGAR010000008">
    <property type="protein sequence ID" value="MCI4659937.1"/>
    <property type="molecule type" value="Genomic_DNA"/>
</dbReference>
<protein>
    <recommendedName>
        <fullName evidence="1">SAF domain-containing protein</fullName>
    </recommendedName>
</protein>
<proteinExistence type="predicted"/>
<evidence type="ECO:0000259" key="1">
    <source>
        <dbReference type="SMART" id="SM00858"/>
    </source>
</evidence>
<dbReference type="Proteomes" id="UP001165341">
    <property type="component" value="Unassembled WGS sequence"/>
</dbReference>
<dbReference type="AlphaFoldDB" id="A0AA41QYL5"/>
<feature type="domain" description="SAF" evidence="1">
    <location>
        <begin position="43"/>
        <end position="107"/>
    </location>
</feature>
<accession>A0AA41QYL5</accession>
<reference evidence="2" key="1">
    <citation type="submission" date="2022-03" db="EMBL/GenBank/DDBJ databases">
        <title>Cryobacterium sp. nov. strain ZS14-85, isolated from Antarctic soil.</title>
        <authorList>
            <person name="Li J."/>
            <person name="Niu G."/>
        </authorList>
    </citation>
    <scope>NUCLEOTIDE SEQUENCE</scope>
    <source>
        <strain evidence="2">ZS14-85</strain>
    </source>
</reference>
<sequence>MVSRPKRAPRPGFWFDPRLLIGLVLVLGAVGGVAAVVAGSDRTTAVYAARDALIVGDRVTAADLELSQVRLDSALPLYVTPERMPADGLVLARTVAAGELIPVSAVGASADAGVTTVVVEPTDALAEAVVPGAVVDVWSSPQNGRGEFGPPAVLVGQAGVVRVLEPSGLSVAGVRRSVELRVPREAVAAVLTAIANAAAIAVVPANQPLGG</sequence>
<comment type="caution">
    <text evidence="2">The sequence shown here is derived from an EMBL/GenBank/DDBJ whole genome shotgun (WGS) entry which is preliminary data.</text>
</comment>